<reference evidence="2 3" key="1">
    <citation type="submission" date="2018-11" db="EMBL/GenBank/DDBJ databases">
        <title>The genome draft of YIM 96095.</title>
        <authorList>
            <person name="Tang S.-K."/>
            <person name="Chunyu W.-X."/>
            <person name="Feng Y.-Z."/>
        </authorList>
    </citation>
    <scope>NUCLEOTIDE SEQUENCE [LARGE SCALE GENOMIC DNA]</scope>
    <source>
        <strain evidence="2 3">YIM 96095</strain>
    </source>
</reference>
<dbReference type="AlphaFoldDB" id="A0A3N0E7M9"/>
<dbReference type="NCBIfam" id="TIGR01764">
    <property type="entry name" value="excise"/>
    <property type="match status" value="1"/>
</dbReference>
<dbReference type="CDD" id="cd04762">
    <property type="entry name" value="HTH_MerR-trunc"/>
    <property type="match status" value="1"/>
</dbReference>
<name>A0A3N0E7M9_9ACTN</name>
<gene>
    <name evidence="2" type="ORF">EFW17_14720</name>
</gene>
<accession>A0A3N0E7M9</accession>
<sequence length="71" mass="7857">MSGADLDIHPDMYATTGEAARLLGVSPSTLRRWARQGHVRHLTDPNGWRLYRGGDIDELNAALNEGREAAR</sequence>
<evidence type="ECO:0000313" key="3">
    <source>
        <dbReference type="Proteomes" id="UP000269198"/>
    </source>
</evidence>
<dbReference type="Pfam" id="PF00376">
    <property type="entry name" value="MerR"/>
    <property type="match status" value="1"/>
</dbReference>
<dbReference type="InterPro" id="IPR010093">
    <property type="entry name" value="SinI_DNA-bd"/>
</dbReference>
<protein>
    <submittedName>
        <fullName evidence="2">MerR family DNA-binding transcriptional regulator</fullName>
    </submittedName>
</protein>
<dbReference type="GO" id="GO:0006355">
    <property type="term" value="P:regulation of DNA-templated transcription"/>
    <property type="evidence" value="ECO:0007669"/>
    <property type="project" value="InterPro"/>
</dbReference>
<dbReference type="SUPFAM" id="SSF46955">
    <property type="entry name" value="Putative DNA-binding domain"/>
    <property type="match status" value="1"/>
</dbReference>
<keyword evidence="3" id="KW-1185">Reference proteome</keyword>
<dbReference type="InterPro" id="IPR000551">
    <property type="entry name" value="MerR-type_HTH_dom"/>
</dbReference>
<dbReference type="RefSeq" id="WP_123201965.1">
    <property type="nucleotide sequence ID" value="NZ_RJMB01000014.1"/>
</dbReference>
<organism evidence="2 3">
    <name type="scientific">Halostreptopolyspora alba</name>
    <dbReference type="NCBI Taxonomy" id="2487137"/>
    <lineage>
        <taxon>Bacteria</taxon>
        <taxon>Bacillati</taxon>
        <taxon>Actinomycetota</taxon>
        <taxon>Actinomycetes</taxon>
        <taxon>Streptosporangiales</taxon>
        <taxon>Nocardiopsidaceae</taxon>
        <taxon>Halostreptopolyspora</taxon>
    </lineage>
</organism>
<comment type="caution">
    <text evidence="2">The sequence shown here is derived from an EMBL/GenBank/DDBJ whole genome shotgun (WGS) entry which is preliminary data.</text>
</comment>
<dbReference type="EMBL" id="RJMB01000014">
    <property type="protein sequence ID" value="RNL83851.1"/>
    <property type="molecule type" value="Genomic_DNA"/>
</dbReference>
<dbReference type="OrthoDB" id="3430549at2"/>
<dbReference type="InterPro" id="IPR009061">
    <property type="entry name" value="DNA-bd_dom_put_sf"/>
</dbReference>
<keyword evidence="2" id="KW-0238">DNA-binding</keyword>
<dbReference type="GO" id="GO:0003677">
    <property type="term" value="F:DNA binding"/>
    <property type="evidence" value="ECO:0007669"/>
    <property type="project" value="UniProtKB-KW"/>
</dbReference>
<dbReference type="Gene3D" id="1.10.1660.10">
    <property type="match status" value="1"/>
</dbReference>
<evidence type="ECO:0000313" key="2">
    <source>
        <dbReference type="EMBL" id="RNL83851.1"/>
    </source>
</evidence>
<dbReference type="Proteomes" id="UP000269198">
    <property type="component" value="Unassembled WGS sequence"/>
</dbReference>
<evidence type="ECO:0000259" key="1">
    <source>
        <dbReference type="Pfam" id="PF00376"/>
    </source>
</evidence>
<feature type="domain" description="HTH merR-type" evidence="1">
    <location>
        <begin position="15"/>
        <end position="51"/>
    </location>
</feature>
<proteinExistence type="predicted"/>